<sequence length="84" mass="9562">MSTMLVTETAACSMMKKDSESQCGEGYPEGRPLRRKKSRSIINPNLAGPTHHHHKWRMVQQRSLTNTERSFCRGPPTPTREVPL</sequence>
<dbReference type="Proteomes" id="UP000829720">
    <property type="component" value="Unassembled WGS sequence"/>
</dbReference>
<dbReference type="EMBL" id="JAERUA010000008">
    <property type="protein sequence ID" value="KAI1896888.1"/>
    <property type="molecule type" value="Genomic_DNA"/>
</dbReference>
<evidence type="ECO:0000313" key="2">
    <source>
        <dbReference type="EMBL" id="KAI1896888.1"/>
    </source>
</evidence>
<reference evidence="2" key="1">
    <citation type="submission" date="2021-01" db="EMBL/GenBank/DDBJ databases">
        <authorList>
            <person name="Zahm M."/>
            <person name="Roques C."/>
            <person name="Cabau C."/>
            <person name="Klopp C."/>
            <person name="Donnadieu C."/>
            <person name="Jouanno E."/>
            <person name="Lampietro C."/>
            <person name="Louis A."/>
            <person name="Herpin A."/>
            <person name="Echchiki A."/>
            <person name="Berthelot C."/>
            <person name="Parey E."/>
            <person name="Roest-Crollius H."/>
            <person name="Braasch I."/>
            <person name="Postlethwait J."/>
            <person name="Bobe J."/>
            <person name="Montfort J."/>
            <person name="Bouchez O."/>
            <person name="Begum T."/>
            <person name="Mejri S."/>
            <person name="Adams A."/>
            <person name="Chen W.-J."/>
            <person name="Guiguen Y."/>
        </authorList>
    </citation>
    <scope>NUCLEOTIDE SEQUENCE</scope>
    <source>
        <tissue evidence="2">Blood</tissue>
    </source>
</reference>
<accession>A0A8T3DPK3</accession>
<evidence type="ECO:0000313" key="3">
    <source>
        <dbReference type="Proteomes" id="UP000829720"/>
    </source>
</evidence>
<evidence type="ECO:0000256" key="1">
    <source>
        <dbReference type="SAM" id="MobiDB-lite"/>
    </source>
</evidence>
<comment type="caution">
    <text evidence="2">The sequence shown here is derived from an EMBL/GenBank/DDBJ whole genome shotgun (WGS) entry which is preliminary data.</text>
</comment>
<feature type="region of interest" description="Disordered" evidence="1">
    <location>
        <begin position="17"/>
        <end position="56"/>
    </location>
</feature>
<proteinExistence type="predicted"/>
<name>A0A8T3DPK3_9TELE</name>
<dbReference type="AlphaFoldDB" id="A0A8T3DPK3"/>
<protein>
    <submittedName>
        <fullName evidence="2">Uncharacterized protein</fullName>
    </submittedName>
</protein>
<keyword evidence="3" id="KW-1185">Reference proteome</keyword>
<gene>
    <name evidence="2" type="ORF">AGOR_G00099500</name>
</gene>
<organism evidence="2 3">
    <name type="scientific">Albula goreensis</name>
    <dbReference type="NCBI Taxonomy" id="1534307"/>
    <lineage>
        <taxon>Eukaryota</taxon>
        <taxon>Metazoa</taxon>
        <taxon>Chordata</taxon>
        <taxon>Craniata</taxon>
        <taxon>Vertebrata</taxon>
        <taxon>Euteleostomi</taxon>
        <taxon>Actinopterygii</taxon>
        <taxon>Neopterygii</taxon>
        <taxon>Teleostei</taxon>
        <taxon>Albuliformes</taxon>
        <taxon>Albulidae</taxon>
        <taxon>Albula</taxon>
    </lineage>
</organism>